<dbReference type="PROSITE" id="PS50011">
    <property type="entry name" value="PROTEIN_KINASE_DOM"/>
    <property type="match status" value="1"/>
</dbReference>
<dbReference type="InterPro" id="IPR008271">
    <property type="entry name" value="Ser/Thr_kinase_AS"/>
</dbReference>
<dbReference type="PROSITE" id="PS00108">
    <property type="entry name" value="PROTEIN_KINASE_ST"/>
    <property type="match status" value="1"/>
</dbReference>
<dbReference type="SUPFAM" id="SSF56112">
    <property type="entry name" value="Protein kinase-like (PK-like)"/>
    <property type="match status" value="1"/>
</dbReference>
<evidence type="ECO:0000256" key="1">
    <source>
        <dbReference type="ARBA" id="ARBA00022737"/>
    </source>
</evidence>
<gene>
    <name evidence="5" type="ORF">N7517_007776</name>
</gene>
<dbReference type="Pfam" id="PF00069">
    <property type="entry name" value="Pkinase"/>
    <property type="match status" value="1"/>
</dbReference>
<dbReference type="GO" id="GO:0005524">
    <property type="term" value="F:ATP binding"/>
    <property type="evidence" value="ECO:0007669"/>
    <property type="project" value="InterPro"/>
</dbReference>
<protein>
    <recommendedName>
        <fullName evidence="4">Protein kinase domain-containing protein</fullName>
    </recommendedName>
</protein>
<dbReference type="PANTHER" id="PTHR45641:SF19">
    <property type="entry name" value="NEPHROCYSTIN-3"/>
    <property type="match status" value="1"/>
</dbReference>
<organism evidence="5 6">
    <name type="scientific">Penicillium concentricum</name>
    <dbReference type="NCBI Taxonomy" id="293559"/>
    <lineage>
        <taxon>Eukaryota</taxon>
        <taxon>Fungi</taxon>
        <taxon>Dikarya</taxon>
        <taxon>Ascomycota</taxon>
        <taxon>Pezizomycotina</taxon>
        <taxon>Eurotiomycetes</taxon>
        <taxon>Eurotiomycetidae</taxon>
        <taxon>Eurotiales</taxon>
        <taxon>Aspergillaceae</taxon>
        <taxon>Penicillium</taxon>
    </lineage>
</organism>
<sequence>MTSDLVNDSKLSVQFSEKETRHVVFESDARPGCQVRRQRKEESWKRVKLLGKGGGGSVWLERCLGVDSQPKIRAVKVIPKNTSFSQDIDYTRELEAIAKFSQMKVRALLLIHLFHCLADYGKYEGFFVKSFGWYDDADCAYIAMEYFEFGDLEKCLRQPLPESESQQITHQLLEGLEQLHLNGYAHRDLKPANIFVVQKSPHWWVKIGDFGISKRVNDGQTALRTAIGTLGFIAPEVLEHNGSDSQYTAKVDMWSLGVLVHYMITKTLPFDEKRKLHDYIRTCRFPSEELAFYGVSKDCHSFVSEGLMTITADNRLSASDALRHQWLRDSHASGTNREAHEANGTEYGPVVGQINGGDMELSSRTTSVSLKSTEALARWTTQAGTELQLPVGIKDEVTWGPQGKPTVIQQSVSTKPSDGSDLPDDLHTYHDEGLSLLGQQQYSGARRRLQKAFDLRENALGAYYEDTLASLDALGDAIYGQGMYTEAEAVYRDAWVRKKRALGQKHTETVKSLHKLTRALRNLDNYPEAELLYRDACKDQKGAGGEDPKELLECLCELGDLLLCQDKFDEAEGVYRDAWEGQKRLLGENCEETLQSLHRLGKALSGQGKHAEAEGLHREVWEGRKRLLRENYDRKLRGLHELGEAFSRQGKHAEAEILHRDAWEGRKRLLGENCEETLESLHNLGKALSGQGKHPEAEGLHREVWESRKRLLGENCKETLESLVSVGEDLVGQEKYAEAETVYRKVWTGRKNVFGTNALTTLSSLGSLAEVLQSQGEYSKAEAVYRQVWEGNIEAYGANHEFTFWGLLPLGHVLRSQEKYAEAEAVYQQVWEEGKEALGENDVTTLQALGHLIEVVYDQGNYTKAERLQRQVYEARRVLLGPSHRDTLSSLHTLGTYLDLQKNYAGSAVTFRRAWAGRSEALGASHPDTFESYQGLSRALQRSSPSTKTANKTKGSSRKGFGLFRK</sequence>
<dbReference type="AlphaFoldDB" id="A0A9W9SCC3"/>
<feature type="compositionally biased region" description="Polar residues" evidence="3">
    <location>
        <begin position="407"/>
        <end position="417"/>
    </location>
</feature>
<comment type="caution">
    <text evidence="5">The sequence shown here is derived from an EMBL/GenBank/DDBJ whole genome shotgun (WGS) entry which is preliminary data.</text>
</comment>
<dbReference type="PANTHER" id="PTHR45641">
    <property type="entry name" value="TETRATRICOPEPTIDE REPEAT PROTEIN (AFU_ORTHOLOGUE AFUA_6G03870)"/>
    <property type="match status" value="1"/>
</dbReference>
<dbReference type="Gene3D" id="1.25.40.10">
    <property type="entry name" value="Tetratricopeptide repeat domain"/>
    <property type="match status" value="3"/>
</dbReference>
<keyword evidence="1" id="KW-0677">Repeat</keyword>
<proteinExistence type="predicted"/>
<dbReference type="RefSeq" id="XP_056581756.1">
    <property type="nucleotide sequence ID" value="XM_056725506.1"/>
</dbReference>
<name>A0A9W9SCC3_9EURO</name>
<dbReference type="GO" id="GO:0004672">
    <property type="term" value="F:protein kinase activity"/>
    <property type="evidence" value="ECO:0007669"/>
    <property type="project" value="InterPro"/>
</dbReference>
<dbReference type="SMART" id="SM00220">
    <property type="entry name" value="S_TKc"/>
    <property type="match status" value="1"/>
</dbReference>
<keyword evidence="6" id="KW-1185">Reference proteome</keyword>
<evidence type="ECO:0000313" key="6">
    <source>
        <dbReference type="Proteomes" id="UP001147752"/>
    </source>
</evidence>
<reference evidence="5" key="2">
    <citation type="journal article" date="2023" name="IMA Fungus">
        <title>Comparative genomic study of the Penicillium genus elucidates a diverse pangenome and 15 lateral gene transfer events.</title>
        <authorList>
            <person name="Petersen C."/>
            <person name="Sorensen T."/>
            <person name="Nielsen M.R."/>
            <person name="Sondergaard T.E."/>
            <person name="Sorensen J.L."/>
            <person name="Fitzpatrick D.A."/>
            <person name="Frisvad J.C."/>
            <person name="Nielsen K.L."/>
        </authorList>
    </citation>
    <scope>NUCLEOTIDE SEQUENCE</scope>
    <source>
        <strain evidence="5">IBT 3081</strain>
    </source>
</reference>
<dbReference type="Pfam" id="PF13374">
    <property type="entry name" value="TPR_10"/>
    <property type="match status" value="2"/>
</dbReference>
<dbReference type="OrthoDB" id="10252171at2759"/>
<evidence type="ECO:0000256" key="2">
    <source>
        <dbReference type="ARBA" id="ARBA00022803"/>
    </source>
</evidence>
<feature type="compositionally biased region" description="Polar residues" evidence="3">
    <location>
        <begin position="935"/>
        <end position="954"/>
    </location>
</feature>
<evidence type="ECO:0000256" key="3">
    <source>
        <dbReference type="SAM" id="MobiDB-lite"/>
    </source>
</evidence>
<reference evidence="5" key="1">
    <citation type="submission" date="2022-12" db="EMBL/GenBank/DDBJ databases">
        <authorList>
            <person name="Petersen C."/>
        </authorList>
    </citation>
    <scope>NUCLEOTIDE SEQUENCE</scope>
    <source>
        <strain evidence="5">IBT 3081</strain>
    </source>
</reference>
<accession>A0A9W9SCC3</accession>
<dbReference type="Proteomes" id="UP001147752">
    <property type="component" value="Unassembled WGS sequence"/>
</dbReference>
<dbReference type="SUPFAM" id="SSF48452">
    <property type="entry name" value="TPR-like"/>
    <property type="match status" value="5"/>
</dbReference>
<dbReference type="InterPro" id="IPR011990">
    <property type="entry name" value="TPR-like_helical_dom_sf"/>
</dbReference>
<dbReference type="EMBL" id="JAPZBT010000002">
    <property type="protein sequence ID" value="KAJ5375770.1"/>
    <property type="molecule type" value="Genomic_DNA"/>
</dbReference>
<dbReference type="GeneID" id="81464689"/>
<evidence type="ECO:0000313" key="5">
    <source>
        <dbReference type="EMBL" id="KAJ5375770.1"/>
    </source>
</evidence>
<dbReference type="Pfam" id="PF13424">
    <property type="entry name" value="TPR_12"/>
    <property type="match status" value="5"/>
</dbReference>
<keyword evidence="2" id="KW-0802">TPR repeat</keyword>
<feature type="region of interest" description="Disordered" evidence="3">
    <location>
        <begin position="935"/>
        <end position="966"/>
    </location>
</feature>
<dbReference type="InterPro" id="IPR011009">
    <property type="entry name" value="Kinase-like_dom_sf"/>
</dbReference>
<dbReference type="InterPro" id="IPR000719">
    <property type="entry name" value="Prot_kinase_dom"/>
</dbReference>
<dbReference type="Gene3D" id="1.10.510.10">
    <property type="entry name" value="Transferase(Phosphotransferase) domain 1"/>
    <property type="match status" value="1"/>
</dbReference>
<feature type="region of interest" description="Disordered" evidence="3">
    <location>
        <begin position="396"/>
        <end position="421"/>
    </location>
</feature>
<evidence type="ECO:0000259" key="4">
    <source>
        <dbReference type="PROSITE" id="PS50011"/>
    </source>
</evidence>
<feature type="domain" description="Protein kinase" evidence="4">
    <location>
        <begin position="44"/>
        <end position="327"/>
    </location>
</feature>